<accession>A0A5J4TAC3</accession>
<sequence length="98" mass="11437">VMLKQSWTARKDNDEIRTLLCQSLISFVQWIIDKEMLSASCIDEYEVVIDECVTLNQSFNNDQAVKDISSVILLIHPQKVHLQFRKRSSKIVVQKKMQ</sequence>
<feature type="non-terminal residue" evidence="1">
    <location>
        <position position="1"/>
    </location>
</feature>
<dbReference type="Proteomes" id="UP000324800">
    <property type="component" value="Unassembled WGS sequence"/>
</dbReference>
<dbReference type="AlphaFoldDB" id="A0A5J4TAC3"/>
<organism evidence="1 2">
    <name type="scientific">Streblomastix strix</name>
    <dbReference type="NCBI Taxonomy" id="222440"/>
    <lineage>
        <taxon>Eukaryota</taxon>
        <taxon>Metamonada</taxon>
        <taxon>Preaxostyla</taxon>
        <taxon>Oxymonadida</taxon>
        <taxon>Streblomastigidae</taxon>
        <taxon>Streblomastix</taxon>
    </lineage>
</organism>
<reference evidence="1 2" key="1">
    <citation type="submission" date="2019-03" db="EMBL/GenBank/DDBJ databases">
        <title>Single cell metagenomics reveals metabolic interactions within the superorganism composed of flagellate Streblomastix strix and complex community of Bacteroidetes bacteria on its surface.</title>
        <authorList>
            <person name="Treitli S.C."/>
            <person name="Kolisko M."/>
            <person name="Husnik F."/>
            <person name="Keeling P."/>
            <person name="Hampl V."/>
        </authorList>
    </citation>
    <scope>NUCLEOTIDE SEQUENCE [LARGE SCALE GENOMIC DNA]</scope>
    <source>
        <strain evidence="1">ST1C</strain>
    </source>
</reference>
<comment type="caution">
    <text evidence="1">The sequence shown here is derived from an EMBL/GenBank/DDBJ whole genome shotgun (WGS) entry which is preliminary data.</text>
</comment>
<evidence type="ECO:0000313" key="1">
    <source>
        <dbReference type="EMBL" id="KAA6355336.1"/>
    </source>
</evidence>
<name>A0A5J4TAC3_9EUKA</name>
<dbReference type="EMBL" id="SNRW01034772">
    <property type="protein sequence ID" value="KAA6355336.1"/>
    <property type="molecule type" value="Genomic_DNA"/>
</dbReference>
<protein>
    <submittedName>
        <fullName evidence="1">Uncharacterized protein</fullName>
    </submittedName>
</protein>
<proteinExistence type="predicted"/>
<evidence type="ECO:0000313" key="2">
    <source>
        <dbReference type="Proteomes" id="UP000324800"/>
    </source>
</evidence>
<gene>
    <name evidence="1" type="ORF">EZS28_049136</name>
</gene>